<evidence type="ECO:0000313" key="1">
    <source>
        <dbReference type="EMBL" id="MDT0417672.1"/>
    </source>
</evidence>
<comment type="caution">
    <text evidence="1">The sequence shown here is derived from an EMBL/GenBank/DDBJ whole genome shotgun (WGS) entry which is preliminary data.</text>
</comment>
<gene>
    <name evidence="1" type="ORF">RM574_19510</name>
</gene>
<dbReference type="EMBL" id="JAVRER010000031">
    <property type="protein sequence ID" value="MDT0417672.1"/>
    <property type="molecule type" value="Genomic_DNA"/>
</dbReference>
<organism evidence="1 2">
    <name type="scientific">Streptomyces evansiae</name>
    <dbReference type="NCBI Taxonomy" id="3075535"/>
    <lineage>
        <taxon>Bacteria</taxon>
        <taxon>Bacillati</taxon>
        <taxon>Actinomycetota</taxon>
        <taxon>Actinomycetes</taxon>
        <taxon>Kitasatosporales</taxon>
        <taxon>Streptomycetaceae</taxon>
        <taxon>Streptomyces</taxon>
    </lineage>
</organism>
<accession>A0ABD5E904</accession>
<reference evidence="2" key="1">
    <citation type="submission" date="2023-07" db="EMBL/GenBank/DDBJ databases">
        <title>30 novel species of actinomycetes from the DSMZ collection.</title>
        <authorList>
            <person name="Nouioui I."/>
        </authorList>
    </citation>
    <scope>NUCLEOTIDE SEQUENCE [LARGE SCALE GENOMIC DNA]</scope>
    <source>
        <strain evidence="2">DSM 41982</strain>
    </source>
</reference>
<dbReference type="Pfam" id="PF11236">
    <property type="entry name" value="DUF3037"/>
    <property type="match status" value="1"/>
</dbReference>
<sequence>MNAGVVVYQRATGFVAARTRLDPARLRGLDPDADAEGAAALLRAVEAVCGGGSGAGGAAGDDAGRRFRWLVAPRSALLQPGPVHTGLTRAPGAELDRLLERLVP</sequence>
<dbReference type="Proteomes" id="UP001183607">
    <property type="component" value="Unassembled WGS sequence"/>
</dbReference>
<name>A0ABD5E904_9ACTN</name>
<proteinExistence type="predicted"/>
<evidence type="ECO:0000313" key="2">
    <source>
        <dbReference type="Proteomes" id="UP001183607"/>
    </source>
</evidence>
<protein>
    <submittedName>
        <fullName evidence="1">DUF3037 domain-containing protein</fullName>
    </submittedName>
</protein>
<dbReference type="AlphaFoldDB" id="A0ABD5E904"/>
<dbReference type="InterPro" id="IPR021398">
    <property type="entry name" value="DUF3037"/>
</dbReference>